<dbReference type="eggNOG" id="ENOG502QUAU">
    <property type="taxonomic scope" value="Eukaryota"/>
</dbReference>
<dbReference type="PaxDb" id="65489-OBART08G07860.1"/>
<dbReference type="InterPro" id="IPR046349">
    <property type="entry name" value="C1-like_sf"/>
</dbReference>
<name>A0A0D3GY21_9ORYZ</name>
<sequence length="274" mass="29510">MAAADNLPAEVSHPRLGSGCTLTLVLHRHGDAATIFDCEGCREPGEGTRYTSGDLVLHTHCALAAPTLQHPLVKGDMVLRHVAPTGRDAVLCDACYGAVRGFHYHSSTSGLDLHPGCAKMPVSITLQEGGATFVLRRKVKHRCTSCRAMEGFYRPWCYRSKNTDQRMYLHVKCIKEIMAGLGHGGGSGEASKMHHHEIMAAGSSRRGADAGGEADDRVNRVIARLQERAGGGGSSKSKLVRRVCEVLLMLMRVVMGVLLGDPTAPLIAFNFIMP</sequence>
<dbReference type="EnsemblPlants" id="OBART08G07860.1">
    <property type="protein sequence ID" value="OBART08G07860.1"/>
    <property type="gene ID" value="OBART08G07860"/>
</dbReference>
<organism evidence="1">
    <name type="scientific">Oryza barthii</name>
    <dbReference type="NCBI Taxonomy" id="65489"/>
    <lineage>
        <taxon>Eukaryota</taxon>
        <taxon>Viridiplantae</taxon>
        <taxon>Streptophyta</taxon>
        <taxon>Embryophyta</taxon>
        <taxon>Tracheophyta</taxon>
        <taxon>Spermatophyta</taxon>
        <taxon>Magnoliopsida</taxon>
        <taxon>Liliopsida</taxon>
        <taxon>Poales</taxon>
        <taxon>Poaceae</taxon>
        <taxon>BOP clade</taxon>
        <taxon>Oryzoideae</taxon>
        <taxon>Oryzeae</taxon>
        <taxon>Oryzinae</taxon>
        <taxon>Oryza</taxon>
    </lineage>
</organism>
<accession>A0A0D3GY21</accession>
<evidence type="ECO:0008006" key="3">
    <source>
        <dbReference type="Google" id="ProtNLM"/>
    </source>
</evidence>
<proteinExistence type="predicted"/>
<dbReference type="Proteomes" id="UP000026960">
    <property type="component" value="Chromosome 8"/>
</dbReference>
<dbReference type="PANTHER" id="PTHR46477">
    <property type="entry name" value="CYSTEINE/HISTIDINE-RICH C1 DOMAIN FAMILY PROTEIN"/>
    <property type="match status" value="1"/>
</dbReference>
<dbReference type="HOGENOM" id="CLU_056082_2_0_1"/>
<dbReference type="Gramene" id="OBART08G07860.1">
    <property type="protein sequence ID" value="OBART08G07860.1"/>
    <property type="gene ID" value="OBART08G07860"/>
</dbReference>
<dbReference type="PANTHER" id="PTHR46477:SF8">
    <property type="entry name" value="OS08G0257100 PROTEIN"/>
    <property type="match status" value="1"/>
</dbReference>
<dbReference type="STRING" id="65489.A0A0D3GY21"/>
<reference evidence="1" key="1">
    <citation type="journal article" date="2009" name="Rice">
        <title>De Novo Next Generation Sequencing of Plant Genomes.</title>
        <authorList>
            <person name="Rounsley S."/>
            <person name="Marri P.R."/>
            <person name="Yu Y."/>
            <person name="He R."/>
            <person name="Sisneros N."/>
            <person name="Goicoechea J.L."/>
            <person name="Lee S.J."/>
            <person name="Angelova A."/>
            <person name="Kudrna D."/>
            <person name="Luo M."/>
            <person name="Affourtit J."/>
            <person name="Desany B."/>
            <person name="Knight J."/>
            <person name="Niazi F."/>
            <person name="Egholm M."/>
            <person name="Wing R.A."/>
        </authorList>
    </citation>
    <scope>NUCLEOTIDE SEQUENCE [LARGE SCALE GENOMIC DNA]</scope>
    <source>
        <strain evidence="1">cv. IRGC 105608</strain>
    </source>
</reference>
<dbReference type="SUPFAM" id="SSF57889">
    <property type="entry name" value="Cysteine-rich domain"/>
    <property type="match status" value="1"/>
</dbReference>
<protein>
    <recommendedName>
        <fullName evidence="3">DC1 domain-containing protein</fullName>
    </recommendedName>
</protein>
<reference evidence="1" key="2">
    <citation type="submission" date="2015-03" db="UniProtKB">
        <authorList>
            <consortium name="EnsemblPlants"/>
        </authorList>
    </citation>
    <scope>IDENTIFICATION</scope>
</reference>
<evidence type="ECO:0000313" key="1">
    <source>
        <dbReference type="EnsemblPlants" id="OBART08G07860.1"/>
    </source>
</evidence>
<keyword evidence="2" id="KW-1185">Reference proteome</keyword>
<dbReference type="AlphaFoldDB" id="A0A0D3GY21"/>
<evidence type="ECO:0000313" key="2">
    <source>
        <dbReference type="Proteomes" id="UP000026960"/>
    </source>
</evidence>